<dbReference type="Proteomes" id="UP001150924">
    <property type="component" value="Unassembled WGS sequence"/>
</dbReference>
<dbReference type="EMBL" id="JAPNKE010000002">
    <property type="protein sequence ID" value="MCY1004155.1"/>
    <property type="molecule type" value="Genomic_DNA"/>
</dbReference>
<name>A0A9X3EJ50_9BACT</name>
<dbReference type="RefSeq" id="WP_267765689.1">
    <property type="nucleotide sequence ID" value="NZ_JAPNKE010000002.1"/>
</dbReference>
<dbReference type="AlphaFoldDB" id="A0A9X3EJ50"/>
<dbReference type="SUPFAM" id="SSF52172">
    <property type="entry name" value="CheY-like"/>
    <property type="match status" value="1"/>
</dbReference>
<dbReference type="InterPro" id="IPR050595">
    <property type="entry name" value="Bact_response_regulator"/>
</dbReference>
<evidence type="ECO:0000256" key="2">
    <source>
        <dbReference type="PROSITE-ProRule" id="PRU00169"/>
    </source>
</evidence>
<organism evidence="4 5">
    <name type="scientific">Nannocystis pusilla</name>
    <dbReference type="NCBI Taxonomy" id="889268"/>
    <lineage>
        <taxon>Bacteria</taxon>
        <taxon>Pseudomonadati</taxon>
        <taxon>Myxococcota</taxon>
        <taxon>Polyangia</taxon>
        <taxon>Nannocystales</taxon>
        <taxon>Nannocystaceae</taxon>
        <taxon>Nannocystis</taxon>
    </lineage>
</organism>
<accession>A0A9X3EJ50</accession>
<keyword evidence="5" id="KW-1185">Reference proteome</keyword>
<dbReference type="Gene3D" id="3.40.50.2300">
    <property type="match status" value="1"/>
</dbReference>
<feature type="domain" description="Response regulatory" evidence="3">
    <location>
        <begin position="4"/>
        <end position="117"/>
    </location>
</feature>
<proteinExistence type="predicted"/>
<evidence type="ECO:0000313" key="4">
    <source>
        <dbReference type="EMBL" id="MCY1004155.1"/>
    </source>
</evidence>
<evidence type="ECO:0000259" key="3">
    <source>
        <dbReference type="PROSITE" id="PS50110"/>
    </source>
</evidence>
<sequence length="125" mass="13815">MMPPILLVEDDDDIRDAVAELLRDEGYDVHGVDNGEKALAYLHQAAREPCLILLDLMMPVLDGWQVIDRLRGQDRLLALPVVVMSAASPKTAPPDVAAFVRKPIDLDLLLGLVKRYCGRPVDGPY</sequence>
<comment type="caution">
    <text evidence="4">The sequence shown here is derived from an EMBL/GenBank/DDBJ whole genome shotgun (WGS) entry which is preliminary data.</text>
</comment>
<dbReference type="SMART" id="SM00448">
    <property type="entry name" value="REC"/>
    <property type="match status" value="1"/>
</dbReference>
<evidence type="ECO:0000256" key="1">
    <source>
        <dbReference type="ARBA" id="ARBA00022553"/>
    </source>
</evidence>
<dbReference type="PROSITE" id="PS50110">
    <property type="entry name" value="RESPONSE_REGULATORY"/>
    <property type="match status" value="1"/>
</dbReference>
<feature type="modified residue" description="4-aspartylphosphate" evidence="2">
    <location>
        <position position="55"/>
    </location>
</feature>
<reference evidence="4" key="1">
    <citation type="submission" date="2022-11" db="EMBL/GenBank/DDBJ databases">
        <title>Minimal conservation of predation-associated metabolite biosynthetic gene clusters underscores biosynthetic potential of Myxococcota including descriptions for ten novel species: Archangium lansinium sp. nov., Myxococcus landrumus sp. nov., Nannocystis bai.</title>
        <authorList>
            <person name="Ahearne A."/>
            <person name="Stevens C."/>
            <person name="Phillips K."/>
        </authorList>
    </citation>
    <scope>NUCLEOTIDE SEQUENCE</scope>
    <source>
        <strain evidence="4">Na p29</strain>
    </source>
</reference>
<gene>
    <name evidence="4" type="ORF">OV079_00945</name>
</gene>
<dbReference type="InterPro" id="IPR001789">
    <property type="entry name" value="Sig_transdc_resp-reg_receiver"/>
</dbReference>
<evidence type="ECO:0000313" key="5">
    <source>
        <dbReference type="Proteomes" id="UP001150924"/>
    </source>
</evidence>
<dbReference type="PANTHER" id="PTHR44591">
    <property type="entry name" value="STRESS RESPONSE REGULATOR PROTEIN 1"/>
    <property type="match status" value="1"/>
</dbReference>
<dbReference type="GO" id="GO:0000160">
    <property type="term" value="P:phosphorelay signal transduction system"/>
    <property type="evidence" value="ECO:0007669"/>
    <property type="project" value="InterPro"/>
</dbReference>
<dbReference type="Pfam" id="PF00072">
    <property type="entry name" value="Response_reg"/>
    <property type="match status" value="1"/>
</dbReference>
<dbReference type="PANTHER" id="PTHR44591:SF3">
    <property type="entry name" value="RESPONSE REGULATORY DOMAIN-CONTAINING PROTEIN"/>
    <property type="match status" value="1"/>
</dbReference>
<keyword evidence="1 2" id="KW-0597">Phosphoprotein</keyword>
<dbReference type="InterPro" id="IPR011006">
    <property type="entry name" value="CheY-like_superfamily"/>
</dbReference>
<protein>
    <submittedName>
        <fullName evidence="4">Response regulator</fullName>
    </submittedName>
</protein>